<dbReference type="KEGG" id="fax:FUAX_41400"/>
<sequence>MSTVVYILIFYVLYRVLKSIFSTPKNTRLKPTSRTWNKTTEEELSTFSISENNYSKERKKAKPKKGKKAEWVKYGETRIIGGQEVTGGLFFYGSYLKSFDQYSTEASLIDNKLSVQIADEFYEDDSLGYWNCYRVY</sequence>
<dbReference type="Proteomes" id="UP001348817">
    <property type="component" value="Plasmid pFA1"/>
</dbReference>
<proteinExistence type="predicted"/>
<geneLocation type="plasmid" evidence="1 2">
    <name>pFA1</name>
</geneLocation>
<dbReference type="AlphaFoldDB" id="A0AAU9D6S5"/>
<protein>
    <submittedName>
        <fullName evidence="1">Uncharacterized protein</fullName>
    </submittedName>
</protein>
<reference evidence="1 2" key="1">
    <citation type="submission" date="2021-12" db="EMBL/GenBank/DDBJ databases">
        <title>Genome sequencing of bacteria with rrn-lacking chromosome and rrn-plasmid.</title>
        <authorList>
            <person name="Anda M."/>
            <person name="Iwasaki W."/>
        </authorList>
    </citation>
    <scope>NUCLEOTIDE SEQUENCE [LARGE SCALE GENOMIC DNA]</scope>
    <source>
        <strain evidence="1 2">DSM 100852</strain>
        <plasmid evidence="1 2">pFA1</plasmid>
    </source>
</reference>
<accession>A0AAU9D6S5</accession>
<keyword evidence="2" id="KW-1185">Reference proteome</keyword>
<evidence type="ECO:0000313" key="1">
    <source>
        <dbReference type="EMBL" id="BDD11708.1"/>
    </source>
</evidence>
<organism evidence="1 2">
    <name type="scientific">Fulvitalea axinellae</name>
    <dbReference type="NCBI Taxonomy" id="1182444"/>
    <lineage>
        <taxon>Bacteria</taxon>
        <taxon>Pseudomonadati</taxon>
        <taxon>Bacteroidota</taxon>
        <taxon>Cytophagia</taxon>
        <taxon>Cytophagales</taxon>
        <taxon>Persicobacteraceae</taxon>
        <taxon>Fulvitalea</taxon>
    </lineage>
</organism>
<gene>
    <name evidence="1" type="ORF">FUAX_41400</name>
</gene>
<dbReference type="EMBL" id="AP025315">
    <property type="protein sequence ID" value="BDD11708.1"/>
    <property type="molecule type" value="Genomic_DNA"/>
</dbReference>
<keyword evidence="1" id="KW-0614">Plasmid</keyword>
<evidence type="ECO:0000313" key="2">
    <source>
        <dbReference type="Proteomes" id="UP001348817"/>
    </source>
</evidence>
<dbReference type="RefSeq" id="WP_338394824.1">
    <property type="nucleotide sequence ID" value="NZ_AP025315.1"/>
</dbReference>
<name>A0AAU9D6S5_9BACT</name>